<dbReference type="GO" id="GO:0071897">
    <property type="term" value="P:DNA biosynthetic process"/>
    <property type="evidence" value="ECO:0007669"/>
    <property type="project" value="UniProtKB-ARBA"/>
</dbReference>
<keyword evidence="4 10" id="KW-0808">Transferase</keyword>
<keyword evidence="7 10" id="KW-0804">Transcription</keyword>
<dbReference type="Gene3D" id="1.10.287.280">
    <property type="match status" value="1"/>
</dbReference>
<dbReference type="InterPro" id="IPR043502">
    <property type="entry name" value="DNA/RNA_pol_sf"/>
</dbReference>
<dbReference type="SMART" id="SM01311">
    <property type="entry name" value="RPOL_N"/>
    <property type="match status" value="1"/>
</dbReference>
<dbReference type="EMBL" id="NCKU01000055">
    <property type="protein sequence ID" value="RWS17595.1"/>
    <property type="molecule type" value="Genomic_DNA"/>
</dbReference>
<dbReference type="InterPro" id="IPR002092">
    <property type="entry name" value="DNA-dir_Rpol_phage-type"/>
</dbReference>
<dbReference type="GO" id="GO:0006390">
    <property type="term" value="P:mitochondrial transcription"/>
    <property type="evidence" value="ECO:0007669"/>
    <property type="project" value="TreeGrafter"/>
</dbReference>
<evidence type="ECO:0000313" key="15">
    <source>
        <dbReference type="Proteomes" id="UP000285301"/>
    </source>
</evidence>
<evidence type="ECO:0000256" key="5">
    <source>
        <dbReference type="ARBA" id="ARBA00022695"/>
    </source>
</evidence>
<organism evidence="12 15">
    <name type="scientific">Dinothrombium tinctorium</name>
    <dbReference type="NCBI Taxonomy" id="1965070"/>
    <lineage>
        <taxon>Eukaryota</taxon>
        <taxon>Metazoa</taxon>
        <taxon>Ecdysozoa</taxon>
        <taxon>Arthropoda</taxon>
        <taxon>Chelicerata</taxon>
        <taxon>Arachnida</taxon>
        <taxon>Acari</taxon>
        <taxon>Acariformes</taxon>
        <taxon>Trombidiformes</taxon>
        <taxon>Prostigmata</taxon>
        <taxon>Anystina</taxon>
        <taxon>Parasitengona</taxon>
        <taxon>Trombidioidea</taxon>
        <taxon>Trombidiidae</taxon>
        <taxon>Dinothrombium</taxon>
    </lineage>
</organism>
<comment type="similarity">
    <text evidence="1 10">Belongs to the phage and mitochondrial RNA polymerase family.</text>
</comment>
<dbReference type="FunFam" id="1.10.287.280:FF:000001">
    <property type="entry name" value="DNA-directed RNA polymerase"/>
    <property type="match status" value="1"/>
</dbReference>
<comment type="catalytic activity">
    <reaction evidence="8 10">
        <text>RNA(n) + a ribonucleoside 5'-triphosphate = RNA(n+1) + diphosphate</text>
        <dbReference type="Rhea" id="RHEA:21248"/>
        <dbReference type="Rhea" id="RHEA-COMP:14527"/>
        <dbReference type="Rhea" id="RHEA-COMP:17342"/>
        <dbReference type="ChEBI" id="CHEBI:33019"/>
        <dbReference type="ChEBI" id="CHEBI:61557"/>
        <dbReference type="ChEBI" id="CHEBI:140395"/>
        <dbReference type="EC" id="2.7.7.6"/>
    </reaction>
</comment>
<evidence type="ECO:0000313" key="14">
    <source>
        <dbReference type="EMBL" id="RWS17603.1"/>
    </source>
</evidence>
<dbReference type="InterPro" id="IPR037159">
    <property type="entry name" value="RNA_POL_N_sf"/>
</dbReference>
<dbReference type="OrthoDB" id="276422at2759"/>
<evidence type="ECO:0000256" key="8">
    <source>
        <dbReference type="ARBA" id="ARBA00048552"/>
    </source>
</evidence>
<evidence type="ECO:0000259" key="11">
    <source>
        <dbReference type="SMART" id="SM01311"/>
    </source>
</evidence>
<keyword evidence="15" id="KW-1185">Reference proteome</keyword>
<dbReference type="PANTHER" id="PTHR10102:SF0">
    <property type="entry name" value="DNA-DIRECTED RNA POLYMERASE, MITOCHONDRIAL"/>
    <property type="match status" value="1"/>
</dbReference>
<dbReference type="EC" id="2.7.7.6" evidence="2 10"/>
<comment type="function">
    <text evidence="10">DNA-dependent RNA polymerase catalyzes the transcription of DNA into RNA using the four ribonucleoside triphosphates as substrates.</text>
</comment>
<proteinExistence type="inferred from homology"/>
<evidence type="ECO:0000256" key="4">
    <source>
        <dbReference type="ARBA" id="ARBA00022679"/>
    </source>
</evidence>
<dbReference type="PROSITE" id="PS51375">
    <property type="entry name" value="PPR"/>
    <property type="match status" value="1"/>
</dbReference>
<evidence type="ECO:0000256" key="10">
    <source>
        <dbReference type="RuleBase" id="RU003805"/>
    </source>
</evidence>
<dbReference type="Pfam" id="PF14700">
    <property type="entry name" value="RPOL_N"/>
    <property type="match status" value="1"/>
</dbReference>
<dbReference type="EMBL" id="NCKU01000054">
    <property type="protein sequence ID" value="RWS17603.1"/>
    <property type="molecule type" value="Genomic_DNA"/>
</dbReference>
<dbReference type="Pfam" id="PF00940">
    <property type="entry name" value="RNA_pol"/>
    <property type="match status" value="1"/>
</dbReference>
<dbReference type="GO" id="GO:0003899">
    <property type="term" value="F:DNA-directed RNA polymerase activity"/>
    <property type="evidence" value="ECO:0007669"/>
    <property type="project" value="UniProtKB-EC"/>
</dbReference>
<accession>A0A3S3R141</accession>
<dbReference type="InterPro" id="IPR029262">
    <property type="entry name" value="RPOL_N"/>
</dbReference>
<evidence type="ECO:0000256" key="1">
    <source>
        <dbReference type="ARBA" id="ARBA00009493"/>
    </source>
</evidence>
<dbReference type="STRING" id="1965070.A0A3S3R141"/>
<evidence type="ECO:0000256" key="3">
    <source>
        <dbReference type="ARBA" id="ARBA00022478"/>
    </source>
</evidence>
<evidence type="ECO:0000256" key="6">
    <source>
        <dbReference type="ARBA" id="ARBA00022946"/>
    </source>
</evidence>
<reference evidence="12 15" key="1">
    <citation type="journal article" date="2018" name="Gigascience">
        <title>Genomes of trombidid mites reveal novel predicted allergens and laterally-transferred genes associated with secondary metabolism.</title>
        <authorList>
            <person name="Dong X."/>
            <person name="Chaisiri K."/>
            <person name="Xia D."/>
            <person name="Armstrong S.D."/>
            <person name="Fang Y."/>
            <person name="Donnelly M.J."/>
            <person name="Kadowaki T."/>
            <person name="McGarry J.W."/>
            <person name="Darby A.C."/>
            <person name="Makepeace B.L."/>
        </authorList>
    </citation>
    <scope>NUCLEOTIDE SEQUENCE [LARGE SCALE GENOMIC DNA]</scope>
    <source>
        <strain evidence="12">UoL-WK</strain>
    </source>
</reference>
<dbReference type="Gene3D" id="1.25.40.10">
    <property type="entry name" value="Tetratricopeptide repeat domain"/>
    <property type="match status" value="1"/>
</dbReference>
<sequence>MPQLLKLIEEEESIINKQKAKISPAESETEVKTKPVKDFLSAHKKYSKTAERYRKEIVNNAIEKQRLEAKLLGTHLQYVLKGYLHACINGGSVDKAHNTLIWYRHKFKRDYFDKENIIDSSLYNVVLKGWANIGRLSKVQEIFRLMKLSKVSPDMQSFAYYLLCIINQKEFNENLIQQVLNNMREKGLNPEILFLESSLDRKSRHLMMETLRKVDSNLNFEKPQFDNAYETQLLNSFKDSPRTAYVHLNESVNFEENFQLQKTNELEGYVKIESVYGNNVMDENSEYFQSCWKKSENLWKKAFTAAFERNVKALKNKLGAHQGMNIIPYLTSMKTEAFVDIMVNEMYFLGRDINSYSPPLSYLYSHIAKKAMHRYLTHMYSKQVTEMDQICKELLRYYESPELIAKYLPRELVHKVAKENDIYLKDDVCEMAWSLPALEAVGKFLYNIILHEAQIDANILNKNSKSVRLVPAFYTVYVSRNLKTFEELRANIKFTKLYQLANLNVLFFNTNELPMYIPPIPWINHQRGGYLYAKTDFIREPGSGEEGLLGIKLTPKANLNAVYDSLNALSYCPWKINGDVLDIIISVFKNNGNVKLDIPVHQSALDPLPKVEEKMAKSEKMALIKRRHYLKQKRMEMYSLWCDCLYKLSIANHFRHKVFWFPQNLDFRGRVYAVPPHLNHLGSDVSRGILLFAKGKPLGPKGLDWLKIHVINLTGTKKRESLEERLNYANEIMPLILDSADNPLEGKKWWMDSEEPWQTLACCIEIAKASRSPNPEEYISYFPVHQDGSCNGLQHYAALGRDEEGAHSVNLEPDLKPNDVYATVAAIVEKERQEDSAADNQTAKVLNGFISRKVVKQTVMTYVYGVTRYGARLQILKRLKDIDEFPESQSWISSHYLTQKVFNAIQQMFTSTRKIQEWFTSSAGVIAKVLGLPVQWVTPLGFPVVQPYFKGKSQKLNNSEIFQTGSEILWKPNVMKQKNAFPPNFIHSLDSTHMMLTAIHCEQKGIIFAAVHDSYWTHPCTLDAMNVICRKQFVALHSEPILDKLSQLMVEKYEPVLKTMFGESSDKYEKHLTLFKSVPQTGSFKLENVLKSVYFFS</sequence>
<reference evidence="12" key="2">
    <citation type="submission" date="2018-11" db="EMBL/GenBank/DDBJ databases">
        <title>Trombidioid mite genomics.</title>
        <authorList>
            <person name="Dong X."/>
        </authorList>
    </citation>
    <scope>NUCLEOTIDE SEQUENCE</scope>
    <source>
        <strain evidence="12">UoL-WK</strain>
    </source>
</reference>
<dbReference type="PROSITE" id="PS00900">
    <property type="entry name" value="RNA_POL_PHAGE_1"/>
    <property type="match status" value="1"/>
</dbReference>
<dbReference type="InterPro" id="IPR002885">
    <property type="entry name" value="PPR_rpt"/>
</dbReference>
<dbReference type="Gene3D" id="1.10.1320.10">
    <property type="entry name" value="DNA-directed RNA polymerase, N-terminal domain"/>
    <property type="match status" value="1"/>
</dbReference>
<dbReference type="PROSITE" id="PS00489">
    <property type="entry name" value="RNA_POL_PHAGE_2"/>
    <property type="match status" value="1"/>
</dbReference>
<feature type="repeat" description="PPR" evidence="9">
    <location>
        <begin position="119"/>
        <end position="153"/>
    </location>
</feature>
<protein>
    <recommendedName>
        <fullName evidence="2 10">DNA-directed RNA polymerase</fullName>
        <ecNumber evidence="2 10">2.7.7.6</ecNumber>
    </recommendedName>
</protein>
<name>A0A3S3R141_9ACAR</name>
<dbReference type="EMBL" id="NCKU01000152">
    <property type="protein sequence ID" value="RWS16913.1"/>
    <property type="molecule type" value="Genomic_DNA"/>
</dbReference>
<dbReference type="SUPFAM" id="SSF56672">
    <property type="entry name" value="DNA/RNA polymerases"/>
    <property type="match status" value="1"/>
</dbReference>
<dbReference type="InterPro" id="IPR011990">
    <property type="entry name" value="TPR-like_helical_dom_sf"/>
</dbReference>
<dbReference type="PANTHER" id="PTHR10102">
    <property type="entry name" value="DNA-DIRECTED RNA POLYMERASE, MITOCHONDRIAL"/>
    <property type="match status" value="1"/>
</dbReference>
<feature type="domain" description="DNA-directed RNA polymerase N-terminal" evidence="11">
    <location>
        <begin position="259"/>
        <end position="571"/>
    </location>
</feature>
<evidence type="ECO:0000256" key="2">
    <source>
        <dbReference type="ARBA" id="ARBA00012418"/>
    </source>
</evidence>
<dbReference type="Gene3D" id="1.10.150.20">
    <property type="entry name" value="5' to 3' exonuclease, C-terminal subdomain"/>
    <property type="match status" value="1"/>
</dbReference>
<keyword evidence="3 10" id="KW-0240">DNA-directed RNA polymerase</keyword>
<keyword evidence="6" id="KW-0809">Transit peptide</keyword>
<dbReference type="AlphaFoldDB" id="A0A3S3R141"/>
<keyword evidence="5 10" id="KW-0548">Nucleotidyltransferase</keyword>
<comment type="caution">
    <text evidence="12">The sequence shown here is derived from an EMBL/GenBank/DDBJ whole genome shotgun (WGS) entry which is preliminary data.</text>
</comment>
<gene>
    <name evidence="13" type="ORF">B4U79_04010</name>
    <name evidence="12" type="ORF">B4U79_06733</name>
    <name evidence="14" type="ORF">B4U79_08419</name>
</gene>
<evidence type="ECO:0000313" key="12">
    <source>
        <dbReference type="EMBL" id="RWS16913.1"/>
    </source>
</evidence>
<evidence type="ECO:0000313" key="13">
    <source>
        <dbReference type="EMBL" id="RWS17595.1"/>
    </source>
</evidence>
<dbReference type="GO" id="GO:0001018">
    <property type="term" value="F:mitochondrial promoter sequence-specific DNA binding"/>
    <property type="evidence" value="ECO:0007669"/>
    <property type="project" value="TreeGrafter"/>
</dbReference>
<dbReference type="InterPro" id="IPR046950">
    <property type="entry name" value="DNA-dir_Rpol_C_phage-type"/>
</dbReference>
<dbReference type="GO" id="GO:0034245">
    <property type="term" value="C:mitochondrial DNA-directed RNA polymerase complex"/>
    <property type="evidence" value="ECO:0007669"/>
    <property type="project" value="TreeGrafter"/>
</dbReference>
<evidence type="ECO:0000256" key="9">
    <source>
        <dbReference type="PROSITE-ProRule" id="PRU00708"/>
    </source>
</evidence>
<dbReference type="Proteomes" id="UP000285301">
    <property type="component" value="Unassembled WGS sequence"/>
</dbReference>
<evidence type="ECO:0000256" key="7">
    <source>
        <dbReference type="ARBA" id="ARBA00023163"/>
    </source>
</evidence>